<reference evidence="2 3" key="1">
    <citation type="submission" date="2016-07" db="EMBL/GenBank/DDBJ databases">
        <title>Pervasive Adenine N6-methylation of Active Genes in Fungi.</title>
        <authorList>
            <consortium name="DOE Joint Genome Institute"/>
            <person name="Mondo S.J."/>
            <person name="Dannebaum R.O."/>
            <person name="Kuo R.C."/>
            <person name="Labutti K."/>
            <person name="Haridas S."/>
            <person name="Kuo A."/>
            <person name="Salamov A."/>
            <person name="Ahrendt S.R."/>
            <person name="Lipzen A."/>
            <person name="Sullivan W."/>
            <person name="Andreopoulos W.B."/>
            <person name="Clum A."/>
            <person name="Lindquist E."/>
            <person name="Daum C."/>
            <person name="Ramamoorthy G.K."/>
            <person name="Gryganskyi A."/>
            <person name="Culley D."/>
            <person name="Magnuson J.K."/>
            <person name="James T.Y."/>
            <person name="O'Malley M.A."/>
            <person name="Stajich J.E."/>
            <person name="Spatafora J.W."/>
            <person name="Visel A."/>
            <person name="Grigoriev I.V."/>
        </authorList>
    </citation>
    <scope>NUCLEOTIDE SEQUENCE [LARGE SCALE GENOMIC DNA]</scope>
    <source>
        <strain evidence="2 3">62-1032</strain>
    </source>
</reference>
<comment type="caution">
    <text evidence="2">The sequence shown here is derived from an EMBL/GenBank/DDBJ whole genome shotgun (WGS) entry which is preliminary data.</text>
</comment>
<evidence type="ECO:0000313" key="2">
    <source>
        <dbReference type="EMBL" id="ORY40569.1"/>
    </source>
</evidence>
<evidence type="ECO:0000313" key="3">
    <source>
        <dbReference type="Proteomes" id="UP000193467"/>
    </source>
</evidence>
<name>A0A1Y2C0M1_9BASI</name>
<proteinExistence type="predicted"/>
<organism evidence="2 3">
    <name type="scientific">Leucosporidium creatinivorum</name>
    <dbReference type="NCBI Taxonomy" id="106004"/>
    <lineage>
        <taxon>Eukaryota</taxon>
        <taxon>Fungi</taxon>
        <taxon>Dikarya</taxon>
        <taxon>Basidiomycota</taxon>
        <taxon>Pucciniomycotina</taxon>
        <taxon>Microbotryomycetes</taxon>
        <taxon>Leucosporidiales</taxon>
        <taxon>Leucosporidium</taxon>
    </lineage>
</organism>
<feature type="region of interest" description="Disordered" evidence="1">
    <location>
        <begin position="1"/>
        <end position="24"/>
    </location>
</feature>
<gene>
    <name evidence="2" type="ORF">BCR35DRAFT_336500</name>
</gene>
<dbReference type="EMBL" id="MCGR01000141">
    <property type="protein sequence ID" value="ORY40569.1"/>
    <property type="molecule type" value="Genomic_DNA"/>
</dbReference>
<evidence type="ECO:0000256" key="1">
    <source>
        <dbReference type="SAM" id="MobiDB-lite"/>
    </source>
</evidence>
<protein>
    <submittedName>
        <fullName evidence="2">Uncharacterized protein</fullName>
    </submittedName>
</protein>
<dbReference type="InParanoid" id="A0A1Y2C0M1"/>
<feature type="compositionally biased region" description="Basic residues" evidence="1">
    <location>
        <begin position="285"/>
        <end position="294"/>
    </location>
</feature>
<accession>A0A1Y2C0M1</accession>
<keyword evidence="3" id="KW-1185">Reference proteome</keyword>
<sequence length="307" mass="34429">MPPIRTPRPASARRNRAPYSTSHQADVAQVTNKLKADTLYTLEDGRLPLPLLIFKASLSITLPESSRFHTPTPLLFHSEHGRWFQTRDKAREGVAEVAVDHLLEMMGRSFDELDAFKAEDCLKDSLYPFLRVARTMRRWICSAGMDVRFAAAMVGGMQRVGSLSWKDLFTIVKSLVSREGAEDWARKAGEQLYAEGRQVLLGPLLAAQVQAVEEVFRERGWFDLKALCGDRAAQLAGNAHDQAQQLLVNLLARIIPSVSTIFACSTPRRRPPPPPSPPQPQAFKLKLKFTHRHPTPPTPHPAHLQHQ</sequence>
<feature type="region of interest" description="Disordered" evidence="1">
    <location>
        <begin position="265"/>
        <end position="307"/>
    </location>
</feature>
<dbReference type="Proteomes" id="UP000193467">
    <property type="component" value="Unassembled WGS sequence"/>
</dbReference>
<dbReference type="AlphaFoldDB" id="A0A1Y2C0M1"/>